<feature type="transmembrane region" description="Helical" evidence="6">
    <location>
        <begin position="298"/>
        <end position="325"/>
    </location>
</feature>
<dbReference type="PATRIC" id="fig|1217696.3.peg.3240"/>
<evidence type="ECO:0000256" key="2">
    <source>
        <dbReference type="ARBA" id="ARBA00022475"/>
    </source>
</evidence>
<accession>S3U7H0</accession>
<dbReference type="EMBL" id="ATGK01000018">
    <property type="protein sequence ID" value="EPG35417.1"/>
    <property type="molecule type" value="Genomic_DNA"/>
</dbReference>
<dbReference type="PANTHER" id="PTHR30250:SF11">
    <property type="entry name" value="O-ANTIGEN TRANSPORTER-RELATED"/>
    <property type="match status" value="1"/>
</dbReference>
<keyword evidence="3 6" id="KW-0812">Transmembrane</keyword>
<sequence length="417" mass="46748">MSLSKFLKNKSVFLKNLISLATVQGLNYLLPLLTLPYLVRVVGVDKFGVLSLATVVIAFFIVVTDYGFNYTATREISLNKSNKKELVKIVNSVMTIKLFLTILSVGILALLIHFVHKFNEYALVYWLTFGSVIGQVLFPVWFFQGVEKMQFITVINVISKVLSTLSIFIFVKSPEDYFIVPVLVALGSIVGGIYSLYLIRKDFGIYFELQTRQELLKHVKGGSNLFLTTMLSTALTSSGLLILGFYASNTVVGLYAAIEKLFKAIVGLFAPITQALYPISCKQFQEDNDSQKQYLKKLISVMALIALVISSSVALFAPFIVEMFYGEKMVIYSYVLQVMMIWLFFSVMNNVLGIQYLSAKKLDKFYMLAFIVSGSITTLMNLILIPEMLIDGILYAMIIGEIILTVAMIVMIKGKKL</sequence>
<keyword evidence="4 6" id="KW-1133">Transmembrane helix</keyword>
<feature type="transmembrane region" description="Helical" evidence="6">
    <location>
        <begin position="150"/>
        <end position="171"/>
    </location>
</feature>
<evidence type="ECO:0000256" key="3">
    <source>
        <dbReference type="ARBA" id="ARBA00022692"/>
    </source>
</evidence>
<keyword evidence="2" id="KW-1003">Cell membrane</keyword>
<feature type="transmembrane region" description="Helical" evidence="6">
    <location>
        <begin position="331"/>
        <end position="353"/>
    </location>
</feature>
<organism evidence="7 8">
    <name type="scientific">Acinetobacter colistiniresistens</name>
    <dbReference type="NCBI Taxonomy" id="280145"/>
    <lineage>
        <taxon>Bacteria</taxon>
        <taxon>Pseudomonadati</taxon>
        <taxon>Pseudomonadota</taxon>
        <taxon>Gammaproteobacteria</taxon>
        <taxon>Moraxellales</taxon>
        <taxon>Moraxellaceae</taxon>
        <taxon>Acinetobacter</taxon>
    </lineage>
</organism>
<evidence type="ECO:0008006" key="9">
    <source>
        <dbReference type="Google" id="ProtNLM"/>
    </source>
</evidence>
<dbReference type="Proteomes" id="UP000014559">
    <property type="component" value="Unassembled WGS sequence"/>
</dbReference>
<evidence type="ECO:0000256" key="1">
    <source>
        <dbReference type="ARBA" id="ARBA00004651"/>
    </source>
</evidence>
<feature type="transmembrane region" description="Helical" evidence="6">
    <location>
        <begin position="121"/>
        <end position="143"/>
    </location>
</feature>
<dbReference type="GO" id="GO:0005886">
    <property type="term" value="C:plasma membrane"/>
    <property type="evidence" value="ECO:0007669"/>
    <property type="project" value="UniProtKB-SubCell"/>
</dbReference>
<gene>
    <name evidence="7" type="ORF">F907_03297</name>
</gene>
<proteinExistence type="predicted"/>
<dbReference type="InterPro" id="IPR002797">
    <property type="entry name" value="Polysacc_synth"/>
</dbReference>
<evidence type="ECO:0000313" key="8">
    <source>
        <dbReference type="Proteomes" id="UP000014559"/>
    </source>
</evidence>
<comment type="subcellular location">
    <subcellularLocation>
        <location evidence="1">Cell membrane</location>
        <topology evidence="1">Multi-pass membrane protein</topology>
    </subcellularLocation>
</comment>
<dbReference type="PANTHER" id="PTHR30250">
    <property type="entry name" value="PST FAMILY PREDICTED COLANIC ACID TRANSPORTER"/>
    <property type="match status" value="1"/>
</dbReference>
<dbReference type="Pfam" id="PF01943">
    <property type="entry name" value="Polysacc_synt"/>
    <property type="match status" value="1"/>
</dbReference>
<feature type="transmembrane region" description="Helical" evidence="6">
    <location>
        <begin position="365"/>
        <end position="386"/>
    </location>
</feature>
<feature type="transmembrane region" description="Helical" evidence="6">
    <location>
        <begin position="177"/>
        <end position="199"/>
    </location>
</feature>
<dbReference type="AlphaFoldDB" id="S3U7H0"/>
<evidence type="ECO:0000256" key="6">
    <source>
        <dbReference type="SAM" id="Phobius"/>
    </source>
</evidence>
<keyword evidence="5 6" id="KW-0472">Membrane</keyword>
<reference evidence="7 8" key="1">
    <citation type="submission" date="2013-06" db="EMBL/GenBank/DDBJ databases">
        <title>The Genome Sequence of Acinetobacter sp. NIPH 2036.</title>
        <authorList>
            <consortium name="The Broad Institute Genome Sequencing Platform"/>
            <consortium name="The Broad Institute Genome Sequencing Center for Infectious Disease"/>
            <person name="Cerqueira G."/>
            <person name="Feldgarden M."/>
            <person name="Courvalin P."/>
            <person name="Perichon B."/>
            <person name="Grillot-Courvalin C."/>
            <person name="Clermont D."/>
            <person name="Rocha E."/>
            <person name="Yoon E.-J."/>
            <person name="Nemec A."/>
            <person name="Young S.K."/>
            <person name="Zeng Q."/>
            <person name="Gargeya S."/>
            <person name="Fitzgerald M."/>
            <person name="Abouelleil A."/>
            <person name="Alvarado L."/>
            <person name="Berlin A.M."/>
            <person name="Chapman S.B."/>
            <person name="Dewar J."/>
            <person name="Goldberg J."/>
            <person name="Griggs A."/>
            <person name="Gujja S."/>
            <person name="Hansen M."/>
            <person name="Howarth C."/>
            <person name="Imamovic A."/>
            <person name="Larimer J."/>
            <person name="McCowan C."/>
            <person name="Murphy C."/>
            <person name="Pearson M."/>
            <person name="Priest M."/>
            <person name="Roberts A."/>
            <person name="Saif S."/>
            <person name="Shea T."/>
            <person name="Sykes S."/>
            <person name="Wortman J."/>
            <person name="Nusbaum C."/>
            <person name="Birren B."/>
        </authorList>
    </citation>
    <scope>NUCLEOTIDE SEQUENCE [LARGE SCALE GENOMIC DNA]</scope>
    <source>
        <strain evidence="7 8">NIPH 2036</strain>
    </source>
</reference>
<feature type="transmembrane region" description="Helical" evidence="6">
    <location>
        <begin position="225"/>
        <end position="247"/>
    </location>
</feature>
<feature type="transmembrane region" description="Helical" evidence="6">
    <location>
        <begin position="47"/>
        <end position="68"/>
    </location>
</feature>
<protein>
    <recommendedName>
        <fullName evidence="9">Flippase</fullName>
    </recommendedName>
</protein>
<dbReference type="CDD" id="cd13128">
    <property type="entry name" value="MATE_Wzx_like"/>
    <property type="match status" value="1"/>
</dbReference>
<comment type="caution">
    <text evidence="7">The sequence shown here is derived from an EMBL/GenBank/DDBJ whole genome shotgun (WGS) entry which is preliminary data.</text>
</comment>
<evidence type="ECO:0000256" key="5">
    <source>
        <dbReference type="ARBA" id="ARBA00023136"/>
    </source>
</evidence>
<name>S3U7H0_9GAMM</name>
<evidence type="ECO:0000313" key="7">
    <source>
        <dbReference type="EMBL" id="EPG35417.1"/>
    </source>
</evidence>
<feature type="transmembrane region" description="Helical" evidence="6">
    <location>
        <begin position="12"/>
        <end position="35"/>
    </location>
</feature>
<dbReference type="HOGENOM" id="CLU_022017_0_2_6"/>
<evidence type="ECO:0000256" key="4">
    <source>
        <dbReference type="ARBA" id="ARBA00022989"/>
    </source>
</evidence>
<feature type="transmembrane region" description="Helical" evidence="6">
    <location>
        <begin position="89"/>
        <end position="115"/>
    </location>
</feature>
<feature type="transmembrane region" description="Helical" evidence="6">
    <location>
        <begin position="392"/>
        <end position="412"/>
    </location>
</feature>
<dbReference type="InterPro" id="IPR050833">
    <property type="entry name" value="Poly_Biosynth_Transport"/>
</dbReference>